<dbReference type="GO" id="GO:0003700">
    <property type="term" value="F:DNA-binding transcription factor activity"/>
    <property type="evidence" value="ECO:0007669"/>
    <property type="project" value="InterPro"/>
</dbReference>
<evidence type="ECO:0000256" key="8">
    <source>
        <dbReference type="ARBA" id="ARBA00023242"/>
    </source>
</evidence>
<feature type="domain" description="Nuclear receptor" evidence="9">
    <location>
        <begin position="1"/>
        <end position="41"/>
    </location>
</feature>
<dbReference type="InterPro" id="IPR000536">
    <property type="entry name" value="Nucl_hrmn_rcpt_lig-bd"/>
</dbReference>
<dbReference type="EMBL" id="CAJFCJ010000006">
    <property type="protein sequence ID" value="CAD5116447.1"/>
    <property type="molecule type" value="Genomic_DNA"/>
</dbReference>
<comment type="caution">
    <text evidence="11">The sequence shown here is derived from an EMBL/GenBank/DDBJ whole genome shotgun (WGS) entry which is preliminary data.</text>
</comment>
<dbReference type="PROSITE" id="PS51030">
    <property type="entry name" value="NUCLEAR_REC_DBD_2"/>
    <property type="match status" value="1"/>
</dbReference>
<dbReference type="PANTHER" id="PTHR24083">
    <property type="entry name" value="NUCLEAR HORMONE RECEPTOR"/>
    <property type="match status" value="1"/>
</dbReference>
<evidence type="ECO:0000256" key="2">
    <source>
        <dbReference type="ARBA" id="ARBA00022771"/>
    </source>
</evidence>
<evidence type="ECO:0000259" key="9">
    <source>
        <dbReference type="PROSITE" id="PS51030"/>
    </source>
</evidence>
<dbReference type="InterPro" id="IPR050274">
    <property type="entry name" value="Nuclear_hormone_rcpt_NR2"/>
</dbReference>
<dbReference type="InterPro" id="IPR013088">
    <property type="entry name" value="Znf_NHR/GATA"/>
</dbReference>
<gene>
    <name evidence="11" type="ORF">DGYR_LOCUS5079</name>
</gene>
<dbReference type="SUPFAM" id="SSF48508">
    <property type="entry name" value="Nuclear receptor ligand-binding domain"/>
    <property type="match status" value="1"/>
</dbReference>
<keyword evidence="3" id="KW-0862">Zinc</keyword>
<evidence type="ECO:0000256" key="5">
    <source>
        <dbReference type="ARBA" id="ARBA00023125"/>
    </source>
</evidence>
<dbReference type="SUPFAM" id="SSF57716">
    <property type="entry name" value="Glucocorticoid receptor-like (DNA-binding domain)"/>
    <property type="match status" value="1"/>
</dbReference>
<organism evidence="11 12">
    <name type="scientific">Dimorphilus gyrociliatus</name>
    <dbReference type="NCBI Taxonomy" id="2664684"/>
    <lineage>
        <taxon>Eukaryota</taxon>
        <taxon>Metazoa</taxon>
        <taxon>Spiralia</taxon>
        <taxon>Lophotrochozoa</taxon>
        <taxon>Annelida</taxon>
        <taxon>Polychaeta</taxon>
        <taxon>Polychaeta incertae sedis</taxon>
        <taxon>Dinophilidae</taxon>
        <taxon>Dimorphilus</taxon>
    </lineage>
</organism>
<dbReference type="InterPro" id="IPR001628">
    <property type="entry name" value="Znf_hrmn_rcpt"/>
</dbReference>
<dbReference type="Pfam" id="PF00105">
    <property type="entry name" value="zf-C4"/>
    <property type="match status" value="1"/>
</dbReference>
<dbReference type="Gene3D" id="1.10.565.10">
    <property type="entry name" value="Retinoid X Receptor"/>
    <property type="match status" value="1"/>
</dbReference>
<evidence type="ECO:0000259" key="10">
    <source>
        <dbReference type="PROSITE" id="PS51843"/>
    </source>
</evidence>
<keyword evidence="12" id="KW-1185">Reference proteome</keyword>
<dbReference type="Proteomes" id="UP000549394">
    <property type="component" value="Unassembled WGS sequence"/>
</dbReference>
<evidence type="ECO:0000256" key="3">
    <source>
        <dbReference type="ARBA" id="ARBA00022833"/>
    </source>
</evidence>
<name>A0A7I8VJP6_9ANNE</name>
<reference evidence="11 12" key="1">
    <citation type="submission" date="2020-08" db="EMBL/GenBank/DDBJ databases">
        <authorList>
            <person name="Hejnol A."/>
        </authorList>
    </citation>
    <scope>NUCLEOTIDE SEQUENCE [LARGE SCALE GENOMIC DNA]</scope>
</reference>
<evidence type="ECO:0000313" key="12">
    <source>
        <dbReference type="Proteomes" id="UP000549394"/>
    </source>
</evidence>
<keyword evidence="5" id="KW-0238">DNA-binding</keyword>
<dbReference type="GO" id="GO:0008270">
    <property type="term" value="F:zinc ion binding"/>
    <property type="evidence" value="ECO:0007669"/>
    <property type="project" value="UniProtKB-KW"/>
</dbReference>
<evidence type="ECO:0000256" key="7">
    <source>
        <dbReference type="ARBA" id="ARBA00023170"/>
    </source>
</evidence>
<protein>
    <submittedName>
        <fullName evidence="11">DgyrCDS5333</fullName>
    </submittedName>
</protein>
<keyword evidence="2" id="KW-0863">Zinc-finger</keyword>
<dbReference type="GO" id="GO:0043565">
    <property type="term" value="F:sequence-specific DNA binding"/>
    <property type="evidence" value="ECO:0007669"/>
    <property type="project" value="InterPro"/>
</dbReference>
<keyword evidence="1" id="KW-0479">Metal-binding</keyword>
<evidence type="ECO:0000256" key="4">
    <source>
        <dbReference type="ARBA" id="ARBA00023015"/>
    </source>
</evidence>
<dbReference type="OrthoDB" id="5771769at2759"/>
<evidence type="ECO:0000256" key="6">
    <source>
        <dbReference type="ARBA" id="ARBA00023163"/>
    </source>
</evidence>
<feature type="domain" description="NR LBD" evidence="10">
    <location>
        <begin position="77"/>
        <end position="297"/>
    </location>
</feature>
<accession>A0A7I8VJP6</accession>
<dbReference type="AlphaFoldDB" id="A0A7I8VJP6"/>
<dbReference type="SMART" id="SM00399">
    <property type="entry name" value="ZnF_C4"/>
    <property type="match status" value="1"/>
</dbReference>
<keyword evidence="4" id="KW-0805">Transcription regulation</keyword>
<dbReference type="Pfam" id="PF00104">
    <property type="entry name" value="Hormone_recep"/>
    <property type="match status" value="1"/>
</dbReference>
<keyword evidence="7" id="KW-0675">Receptor</keyword>
<dbReference type="PROSITE" id="PS51843">
    <property type="entry name" value="NR_LBD"/>
    <property type="match status" value="1"/>
</dbReference>
<evidence type="ECO:0000313" key="11">
    <source>
        <dbReference type="EMBL" id="CAD5116447.1"/>
    </source>
</evidence>
<keyword evidence="8" id="KW-0539">Nucleus</keyword>
<dbReference type="SMART" id="SM00430">
    <property type="entry name" value="HOLI"/>
    <property type="match status" value="1"/>
</dbReference>
<evidence type="ECO:0000256" key="1">
    <source>
        <dbReference type="ARBA" id="ARBA00022723"/>
    </source>
</evidence>
<sequence>MAYTCIGAGNCVIDKARRNWCPHCRLRKCLSVRMNKNAVQEERGPRKNKGHKMRKPESVIPASFLYQSRQVPQLAATPIFSVPSILQARRGGSECGHSEEKRNITTKTLQRETVAKQLSVQILLTAVRKIQASYFFSNLHTFDKSVLMRTTWKNLFLLHASSWSIDIGGLLIHWYGTFGQLDPKVSEESMDKIRQAIINCQNLNFDSIEFTYIEQILFLDTDAQVLEKDRIKRLHEHCCSSLSNYTKEKTANDTMRIGKILFSVNLLRTIPHDFVKDAFFKKIFGVNLNSLLGLACY</sequence>
<dbReference type="Gene3D" id="3.30.50.10">
    <property type="entry name" value="Erythroid Transcription Factor GATA-1, subunit A"/>
    <property type="match status" value="1"/>
</dbReference>
<dbReference type="InterPro" id="IPR035500">
    <property type="entry name" value="NHR-like_dom_sf"/>
</dbReference>
<keyword evidence="6" id="KW-0804">Transcription</keyword>
<proteinExistence type="predicted"/>